<dbReference type="Pfam" id="PF25199">
    <property type="entry name" value="nSTAND_NTPase5"/>
    <property type="match status" value="1"/>
</dbReference>
<evidence type="ECO:0000313" key="2">
    <source>
        <dbReference type="EMBL" id="THV14794.1"/>
    </source>
</evidence>
<gene>
    <name evidence="2" type="ORF">E9934_09110</name>
</gene>
<comment type="caution">
    <text evidence="2">The sequence shown here is derived from an EMBL/GenBank/DDBJ whole genome shotgun (WGS) entry which is preliminary data.</text>
</comment>
<protein>
    <recommendedName>
        <fullName evidence="1">AAA+ ATPase domain-containing protein</fullName>
    </recommendedName>
</protein>
<name>A0A4S8NIL2_9ACTN</name>
<dbReference type="EMBL" id="STGW01000004">
    <property type="protein sequence ID" value="THV14794.1"/>
    <property type="molecule type" value="Genomic_DNA"/>
</dbReference>
<dbReference type="OrthoDB" id="7357874at2"/>
<dbReference type="InterPro" id="IPR057574">
    <property type="entry name" value="nSTAND_NTPase5_dom"/>
</dbReference>
<organism evidence="2 3">
    <name type="scientific">Nocardioides caeni</name>
    <dbReference type="NCBI Taxonomy" id="574700"/>
    <lineage>
        <taxon>Bacteria</taxon>
        <taxon>Bacillati</taxon>
        <taxon>Actinomycetota</taxon>
        <taxon>Actinomycetes</taxon>
        <taxon>Propionibacteriales</taxon>
        <taxon>Nocardioidaceae</taxon>
        <taxon>Nocardioides</taxon>
    </lineage>
</organism>
<reference evidence="2 3" key="1">
    <citation type="journal article" date="2009" name="Int. J. Syst. Evol. Microbiol.">
        <title>Nocardioides caeni sp. nov., isolated from wastewater.</title>
        <authorList>
            <person name="Yoon J.H."/>
            <person name="Kang S.J."/>
            <person name="Park S."/>
            <person name="Kim W."/>
            <person name="Oh T.K."/>
        </authorList>
    </citation>
    <scope>NUCLEOTIDE SEQUENCE [LARGE SCALE GENOMIC DNA]</scope>
    <source>
        <strain evidence="2 3">DSM 23134</strain>
    </source>
</reference>
<dbReference type="SMART" id="SM00382">
    <property type="entry name" value="AAA"/>
    <property type="match status" value="1"/>
</dbReference>
<dbReference type="InterPro" id="IPR029035">
    <property type="entry name" value="DHS-like_NAD/FAD-binding_dom"/>
</dbReference>
<accession>A0A4S8NIL2</accession>
<dbReference type="InterPro" id="IPR003593">
    <property type="entry name" value="AAA+_ATPase"/>
</dbReference>
<evidence type="ECO:0000313" key="3">
    <source>
        <dbReference type="Proteomes" id="UP000307087"/>
    </source>
</evidence>
<evidence type="ECO:0000259" key="1">
    <source>
        <dbReference type="SMART" id="SM00382"/>
    </source>
</evidence>
<dbReference type="SUPFAM" id="SSF52540">
    <property type="entry name" value="P-loop containing nucleoside triphosphate hydrolases"/>
    <property type="match status" value="1"/>
</dbReference>
<keyword evidence="3" id="KW-1185">Reference proteome</keyword>
<sequence length="803" mass="89443">MDSVEALAKKIRPEQTVLLLGAGASVPSGAPTGAELATHLARQLSPVPIGENLAEIATIFEHRTSRADLVKALQARLRNLEPTGGILLLPEFDWRSVYSTNFDLLVERAYRLSGRSLAVVRSNYDWQKGLGGAVLYKIHGCLTQDVGIGHKHRMVITERDYDQVQEYHQLLFTSLSAEMLTCDTLIIGQSLGDAHLKDLAKRAAQLNQAEGTPGRVYLLVYDADPDRAVIFEQYGIDVTSGSLETLLHAIGQVHTPASRQSKEAEAADLDARELPLALRASTTDCAHALGLAPNARKLFNGGAATFADIAAGFTIERAVEPRVLESQNPTRNLATVLIGGAGVGKTTLARRLIAERSSKDFICWEHVNSFPLNVDAWLKVEERLRANSRQGFLLIDDATEQLVAVNRLADALGRLDRSHLRLIITANSAQWKSRRKSPTLLQRSSVETMSRLTPVDIERFVNLVDQQNAIRQLVEDSFLGLTRPQRIRHLRDRCSAELYVCLKNIFGFEELDDILLAEYKDLPIEAQDIYRYVCAIQAMGGKVHRQLIVRLLGVDGGQLANQLSQLDGVVSEHDINEDRGIYGWSARHDVIANVIATYKFGDPQEQLDLLDNLIHGLNPSVWLELETANALATSEMGIDRLPNHDDQIRLLTELVRVVPAERTPHRRLIRKYLDADDAGGAKQAIDLALRDLGQDDIVDRYRVRLVVMRAQKAEGLMVGDRVALLFEARSQASKLLQRRPDDRHNYRLLCEVGLSLLRMNGNAMVLTEGIDALRVAEAEIPDPEFTNDRQHYEQLLRLESKTK</sequence>
<dbReference type="Proteomes" id="UP000307087">
    <property type="component" value="Unassembled WGS sequence"/>
</dbReference>
<feature type="domain" description="AAA+ ATPase" evidence="1">
    <location>
        <begin position="331"/>
        <end position="459"/>
    </location>
</feature>
<dbReference type="RefSeq" id="WP_136562556.1">
    <property type="nucleotide sequence ID" value="NZ_BAABLS010000008.1"/>
</dbReference>
<proteinExistence type="predicted"/>
<dbReference type="SUPFAM" id="SSF52467">
    <property type="entry name" value="DHS-like NAD/FAD-binding domain"/>
    <property type="match status" value="1"/>
</dbReference>
<dbReference type="InterPro" id="IPR027417">
    <property type="entry name" value="P-loop_NTPase"/>
</dbReference>
<dbReference type="Pfam" id="PF13289">
    <property type="entry name" value="SIR2_2"/>
    <property type="match status" value="1"/>
</dbReference>
<dbReference type="Gene3D" id="3.40.50.300">
    <property type="entry name" value="P-loop containing nucleotide triphosphate hydrolases"/>
    <property type="match status" value="1"/>
</dbReference>
<dbReference type="AlphaFoldDB" id="A0A4S8NIL2"/>